<keyword evidence="1" id="KW-0418">Kinase</keyword>
<dbReference type="OrthoDB" id="5296079at2"/>
<reference evidence="1 2" key="1">
    <citation type="submission" date="2018-08" db="EMBL/GenBank/DDBJ databases">
        <title>Thalassotalea euphylliae genome.</title>
        <authorList>
            <person name="Summers S."/>
            <person name="Rice S.A."/>
            <person name="Freckelton M.L."/>
            <person name="Nedved B.T."/>
            <person name="Hadfield M.G."/>
        </authorList>
    </citation>
    <scope>NUCLEOTIDE SEQUENCE [LARGE SCALE GENOMIC DNA]</scope>
    <source>
        <strain evidence="1 2">H1</strain>
    </source>
</reference>
<accession>A0A3E0TTZ2</accession>
<comment type="caution">
    <text evidence="1">The sequence shown here is derived from an EMBL/GenBank/DDBJ whole genome shotgun (WGS) entry which is preliminary data.</text>
</comment>
<dbReference type="InterPro" id="IPR052922">
    <property type="entry name" value="Cytidylate_Kinase-2"/>
</dbReference>
<dbReference type="InterPro" id="IPR027417">
    <property type="entry name" value="P-loop_NTPase"/>
</dbReference>
<keyword evidence="1" id="KW-0808">Transferase</keyword>
<gene>
    <name evidence="1" type="ORF">DXX93_15525</name>
</gene>
<sequence length="176" mass="20476">MQRIVVIGSSCSGKSTFAQQLAEKLNVTYVELDALHWLPNWQERCDDEFRLLVKDAANKTDWVIDGNYAVARDLLWPRATTIIWLNHSFTRVLYRAICRSIMRAATKQRLFAGNVETFRQSFCSKDSIIWWVLTTFHAKRRNYQKLLAKAAEQGTTIVELTDQKQVEVFFATLNKR</sequence>
<dbReference type="GO" id="GO:0016301">
    <property type="term" value="F:kinase activity"/>
    <property type="evidence" value="ECO:0007669"/>
    <property type="project" value="UniProtKB-KW"/>
</dbReference>
<organism evidence="1 2">
    <name type="scientific">Thalassotalea euphylliae</name>
    <dbReference type="NCBI Taxonomy" id="1655234"/>
    <lineage>
        <taxon>Bacteria</taxon>
        <taxon>Pseudomonadati</taxon>
        <taxon>Pseudomonadota</taxon>
        <taxon>Gammaproteobacteria</taxon>
        <taxon>Alteromonadales</taxon>
        <taxon>Colwelliaceae</taxon>
        <taxon>Thalassotalea</taxon>
    </lineage>
</organism>
<evidence type="ECO:0000313" key="1">
    <source>
        <dbReference type="EMBL" id="REL27827.1"/>
    </source>
</evidence>
<dbReference type="Proteomes" id="UP000256478">
    <property type="component" value="Unassembled WGS sequence"/>
</dbReference>
<dbReference type="AlphaFoldDB" id="A0A3E0TTZ2"/>
<dbReference type="RefSeq" id="WP_116008894.1">
    <property type="nucleotide sequence ID" value="NZ_QUOU01000001.1"/>
</dbReference>
<dbReference type="PANTHER" id="PTHR37816">
    <property type="entry name" value="YALI0E33011P"/>
    <property type="match status" value="1"/>
</dbReference>
<dbReference type="Pfam" id="PF13671">
    <property type="entry name" value="AAA_33"/>
    <property type="match status" value="1"/>
</dbReference>
<protein>
    <submittedName>
        <fullName evidence="1">Adenylate kinase</fullName>
    </submittedName>
</protein>
<name>A0A3E0TTZ2_9GAMM</name>
<dbReference type="EMBL" id="QUOU01000001">
    <property type="protein sequence ID" value="REL27827.1"/>
    <property type="molecule type" value="Genomic_DNA"/>
</dbReference>
<proteinExistence type="predicted"/>
<dbReference type="Gene3D" id="3.40.50.300">
    <property type="entry name" value="P-loop containing nucleotide triphosphate hydrolases"/>
    <property type="match status" value="1"/>
</dbReference>
<dbReference type="PANTHER" id="PTHR37816:SF1">
    <property type="entry name" value="TOXIN"/>
    <property type="match status" value="1"/>
</dbReference>
<dbReference type="SUPFAM" id="SSF52540">
    <property type="entry name" value="P-loop containing nucleoside triphosphate hydrolases"/>
    <property type="match status" value="1"/>
</dbReference>
<evidence type="ECO:0000313" key="2">
    <source>
        <dbReference type="Proteomes" id="UP000256478"/>
    </source>
</evidence>